<reference evidence="3" key="4">
    <citation type="submission" date="2022-11" db="EMBL/GenBank/DDBJ databases">
        <title>Draft genome sequence of Sellimonas catena strain 18CBH55.</title>
        <authorList>
            <person name="Atsushi H."/>
            <person name="Moriya O."/>
            <person name="Mitsuo S."/>
        </authorList>
    </citation>
    <scope>NUCLEOTIDE SEQUENCE</scope>
    <source>
        <strain evidence="3">18CBH55</strain>
    </source>
</reference>
<dbReference type="AlphaFoldDB" id="A0A9W6CBC3"/>
<evidence type="ECO:0000313" key="2">
    <source>
        <dbReference type="EMBL" id="GLG04105.1"/>
    </source>
</evidence>
<feature type="compositionally biased region" description="Basic and acidic residues" evidence="1">
    <location>
        <begin position="94"/>
        <end position="107"/>
    </location>
</feature>
<evidence type="ECO:0000256" key="1">
    <source>
        <dbReference type="SAM" id="MobiDB-lite"/>
    </source>
</evidence>
<evidence type="ECO:0000313" key="4">
    <source>
        <dbReference type="Proteomes" id="UP001145094"/>
    </source>
</evidence>
<sequence length="177" mass="19481">MNGSRTWLQNLLKGGKMPMKNKWLLLLLAGLLLLVIALPVSEPENRKTKEAETDTVKEEDYASMAEAKLEKILAQMEGAGKVKVMITLSSSSEKIVEKDKETSKDETQSTSSETTVYEETTDRGQTPYVAKELTPAVEGVVVLCEGGDEPVVVQQITEAVEALFPVESHKIKVVKMK</sequence>
<dbReference type="EMBL" id="BSCH01000004">
    <property type="protein sequence ID" value="GLG89439.1"/>
    <property type="molecule type" value="Genomic_DNA"/>
</dbReference>
<name>A0A9W6CBC3_9FIRM</name>
<evidence type="ECO:0000313" key="5">
    <source>
        <dbReference type="Proteomes" id="UP001145145"/>
    </source>
</evidence>
<reference evidence="3 5" key="5">
    <citation type="journal article" date="2023" name="Int. J. Syst. Evol. Microbiol.">
        <title>Sellimonas catena sp. nov., isolated from human faeces.</title>
        <authorList>
            <person name="Hisatomi A."/>
            <person name="Ohkuma M."/>
            <person name="Sakamoto M."/>
        </authorList>
    </citation>
    <scope>NUCLEOTIDE SEQUENCE</scope>
    <source>
        <strain evidence="2 5">12EGH17</strain>
        <strain evidence="3">18CBH55</strain>
    </source>
</reference>
<evidence type="ECO:0000313" key="3">
    <source>
        <dbReference type="EMBL" id="GLG89439.1"/>
    </source>
</evidence>
<gene>
    <name evidence="2" type="ORF">Selli1_12790</name>
    <name evidence="3" type="ORF">Selli2_08660</name>
</gene>
<comment type="caution">
    <text evidence="3">The sequence shown here is derived from an EMBL/GenBank/DDBJ whole genome shotgun (WGS) entry which is preliminary data.</text>
</comment>
<proteinExistence type="predicted"/>
<dbReference type="EMBL" id="BSBO01000010">
    <property type="protein sequence ID" value="GLG04105.1"/>
    <property type="molecule type" value="Genomic_DNA"/>
</dbReference>
<keyword evidence="5" id="KW-1185">Reference proteome</keyword>
<dbReference type="Proteomes" id="UP001145094">
    <property type="component" value="Unassembled WGS sequence"/>
</dbReference>
<evidence type="ECO:0008006" key="6">
    <source>
        <dbReference type="Google" id="ProtNLM"/>
    </source>
</evidence>
<accession>A0A9W6CBC3</accession>
<feature type="compositionally biased region" description="Low complexity" evidence="1">
    <location>
        <begin position="108"/>
        <end position="118"/>
    </location>
</feature>
<protein>
    <recommendedName>
        <fullName evidence="6">Stage III sporulation protein AG</fullName>
    </recommendedName>
</protein>
<reference evidence="3" key="3">
    <citation type="submission" date="2022-11" db="EMBL/GenBank/DDBJ databases">
        <title>Draft genome sequence of Sellimonas catena strain 18CBH55.</title>
        <authorList>
            <person name="Hisatomi A."/>
            <person name="Ohkuma M."/>
            <person name="Sakamoto M."/>
        </authorList>
    </citation>
    <scope>NUCLEOTIDE SEQUENCE</scope>
    <source>
        <strain evidence="3">18CBH55</strain>
    </source>
</reference>
<reference evidence="2" key="1">
    <citation type="submission" date="2022-11" db="EMBL/GenBank/DDBJ databases">
        <title>Draft genome sequence of Sellimonas catena strain 12EGH17.</title>
        <authorList>
            <person name="Atsushi H."/>
            <person name="Moriya O."/>
            <person name="Mitsuo S."/>
        </authorList>
    </citation>
    <scope>NUCLEOTIDE SEQUENCE</scope>
    <source>
        <strain evidence="2">12EGH17</strain>
    </source>
</reference>
<reference evidence="2" key="2">
    <citation type="submission" date="2022-11" db="EMBL/GenBank/DDBJ databases">
        <title>Draft genome sequence of Sellimonas catena strain 12EGH17.</title>
        <authorList>
            <person name="Hisatomi A."/>
            <person name="Ohkuma M."/>
            <person name="Sakamoto M."/>
        </authorList>
    </citation>
    <scope>NUCLEOTIDE SEQUENCE</scope>
    <source>
        <strain evidence="2">12EGH17</strain>
    </source>
</reference>
<organism evidence="3 4">
    <name type="scientific">Sellimonas catena</name>
    <dbReference type="NCBI Taxonomy" id="2994035"/>
    <lineage>
        <taxon>Bacteria</taxon>
        <taxon>Bacillati</taxon>
        <taxon>Bacillota</taxon>
        <taxon>Clostridia</taxon>
        <taxon>Lachnospirales</taxon>
        <taxon>Lachnospiraceae</taxon>
        <taxon>Sellimonas</taxon>
    </lineage>
</organism>
<feature type="region of interest" description="Disordered" evidence="1">
    <location>
        <begin position="93"/>
        <end position="126"/>
    </location>
</feature>
<dbReference type="RefSeq" id="WP_243097565.1">
    <property type="nucleotide sequence ID" value="NZ_BSBO01000010.1"/>
</dbReference>
<dbReference type="Proteomes" id="UP001145145">
    <property type="component" value="Unassembled WGS sequence"/>
</dbReference>